<dbReference type="SUPFAM" id="SSF53955">
    <property type="entry name" value="Lysozyme-like"/>
    <property type="match status" value="1"/>
</dbReference>
<feature type="signal peptide" evidence="3">
    <location>
        <begin position="1"/>
        <end position="26"/>
    </location>
</feature>
<feature type="chain" id="PRO_5005505592" evidence="3">
    <location>
        <begin position="27"/>
        <end position="678"/>
    </location>
</feature>
<reference evidence="6" key="1">
    <citation type="submission" date="2015-08" db="EMBL/GenBank/DDBJ databases">
        <authorList>
            <person name="Babu N.S."/>
            <person name="Beckwith C.J."/>
            <person name="Beseler K.G."/>
            <person name="Brison A."/>
            <person name="Carone J.V."/>
            <person name="Caskin T.P."/>
            <person name="Diamond M."/>
            <person name="Durham M.E."/>
            <person name="Foxe J.M."/>
            <person name="Go M."/>
            <person name="Henderson B.A."/>
            <person name="Jones I.B."/>
            <person name="McGettigan J.A."/>
            <person name="Micheletti S.J."/>
            <person name="Nasrallah M.E."/>
            <person name="Ortiz D."/>
            <person name="Piller C.R."/>
            <person name="Privatt S.R."/>
            <person name="Schneider S.L."/>
            <person name="Sharp S."/>
            <person name="Smith T.C."/>
            <person name="Stanton J.D."/>
            <person name="Ullery H.E."/>
            <person name="Wilson R.J."/>
            <person name="Serrano M.G."/>
            <person name="Buck G."/>
            <person name="Lee V."/>
            <person name="Wang Y."/>
            <person name="Carvalho R."/>
            <person name="Voegtly L."/>
            <person name="Shi R."/>
            <person name="Duckworth R."/>
            <person name="Johnson A."/>
            <person name="Loviza R."/>
            <person name="Walstead R."/>
            <person name="Shah Z."/>
            <person name="Kiflezghi M."/>
            <person name="Wade K."/>
            <person name="Ball S.L."/>
            <person name="Bradley K.W."/>
            <person name="Asai D.J."/>
            <person name="Bowman C.A."/>
            <person name="Russell D.A."/>
            <person name="Pope W.H."/>
            <person name="Jacobs-Sera D."/>
            <person name="Hendrix R.W."/>
            <person name="Hatfull G.F."/>
        </authorList>
    </citation>
    <scope>NUCLEOTIDE SEQUENCE [LARGE SCALE GENOMIC DNA]</scope>
    <source>
        <strain evidence="6">JCM 19170</strain>
    </source>
</reference>
<dbReference type="RefSeq" id="WP_055423898.1">
    <property type="nucleotide sequence ID" value="NZ_CYHH01000009.1"/>
</dbReference>
<dbReference type="Pfam" id="PF01464">
    <property type="entry name" value="SLT"/>
    <property type="match status" value="1"/>
</dbReference>
<dbReference type="PANTHER" id="PTHR37423">
    <property type="entry name" value="SOLUBLE LYTIC MUREIN TRANSGLYCOSYLASE-RELATED"/>
    <property type="match status" value="1"/>
</dbReference>
<dbReference type="InterPro" id="IPR000189">
    <property type="entry name" value="Transglyc_AS"/>
</dbReference>
<dbReference type="GO" id="GO:0004553">
    <property type="term" value="F:hydrolase activity, hydrolyzing O-glycosyl compounds"/>
    <property type="evidence" value="ECO:0007669"/>
    <property type="project" value="InterPro"/>
</dbReference>
<evidence type="ECO:0000313" key="6">
    <source>
        <dbReference type="Proteomes" id="UP000182108"/>
    </source>
</evidence>
<dbReference type="PROSITE" id="PS00922">
    <property type="entry name" value="TRANSGLYCOSYLASE"/>
    <property type="match status" value="1"/>
</dbReference>
<organism evidence="5 6">
    <name type="scientific">Tepidiphilus thermophilus</name>
    <dbReference type="NCBI Taxonomy" id="876478"/>
    <lineage>
        <taxon>Bacteria</taxon>
        <taxon>Pseudomonadati</taxon>
        <taxon>Pseudomonadota</taxon>
        <taxon>Hydrogenophilia</taxon>
        <taxon>Hydrogenophilales</taxon>
        <taxon>Hydrogenophilaceae</taxon>
        <taxon>Tepidiphilus</taxon>
    </lineage>
</organism>
<dbReference type="CDD" id="cd13401">
    <property type="entry name" value="Slt70-like"/>
    <property type="match status" value="1"/>
</dbReference>
<dbReference type="PANTHER" id="PTHR37423:SF5">
    <property type="entry name" value="SOLUBLE LYTIC MUREIN TRANSGLYCOSYLASE"/>
    <property type="match status" value="1"/>
</dbReference>
<gene>
    <name evidence="5" type="ORF">Ga0061068_10948</name>
</gene>
<evidence type="ECO:0000259" key="4">
    <source>
        <dbReference type="Pfam" id="PF01464"/>
    </source>
</evidence>
<evidence type="ECO:0000313" key="5">
    <source>
        <dbReference type="EMBL" id="CUB07619.1"/>
    </source>
</evidence>
<proteinExistence type="inferred from homology"/>
<feature type="domain" description="Transglycosylase SLT" evidence="4">
    <location>
        <begin position="503"/>
        <end position="608"/>
    </location>
</feature>
<dbReference type="GO" id="GO:0008933">
    <property type="term" value="F:peptidoglycan lytic transglycosylase activity"/>
    <property type="evidence" value="ECO:0007669"/>
    <property type="project" value="InterPro"/>
</dbReference>
<dbReference type="SUPFAM" id="SSF48435">
    <property type="entry name" value="Bacterial muramidases"/>
    <property type="match status" value="1"/>
</dbReference>
<evidence type="ECO:0000256" key="1">
    <source>
        <dbReference type="ARBA" id="ARBA00007734"/>
    </source>
</evidence>
<dbReference type="AlphaFoldDB" id="A0A0K6IX55"/>
<name>A0A0K6IX55_9PROT</name>
<dbReference type="InterPro" id="IPR023346">
    <property type="entry name" value="Lysozyme-like_dom_sf"/>
</dbReference>
<sequence>MPLRLPLLRTVLLACALLPATPTVSAADAHRAKPAAKAVQAKAGKPVAKPAAARSIDALDRAREAYARGDLATLQMLLPQVADQPLGDYVLLWSLTQRLGRSTETVLPQEIDAFLARHGDDALGERLRRELLRAAVRDGRWSEALRHYRALAKPDRDAQCWGTLAWIQDRPQSGVPTNDVLRLLVSTPRPGTECLPLFATAAFQGRLDRQTLRQRLYASLAQSGLGAAQDWRELAGMSDDEWRDVELATRTPAAALAQPAASPAALAAALIALEKEDPEAAHERLTALGDRLEPEARDIVRWSLVLYAAKRRLPQANAWADEITLSPLWIEPARWAVRAALAAQDWVKVWQRIEALPPGERERNEWRYWQGYALKQLGKDELAEAIFRKLERGDDYYAMLAARALGHPWRLPPQSPPPSQREVLAIERHPVLVRILALAERNWLTEANREIDAWSRKLPAAQMRAAALALSDAGHLDLAIRLAEGADDDGFLVARYPLAYRELVERYAAEQNIDPAWVWGLMRQESRFRADARSSSGALGLMQIMPATGKWLAGKLGIPRFDVARLRDPDTNVMLGVTYMRMVTEQLDGHPVLATGAYNAGPGRMGRLRPQQALETEIYIENLPIDETRDYIKKVLANTVVYSAILNGGRGKDITEFLLPLPGLGNAAGAPAPVLDNG</sequence>
<protein>
    <submittedName>
        <fullName evidence="5">Soluble lytic murein transglycosylase and related regulatory proteins (Some contain LysM/invasin domains)</fullName>
    </submittedName>
</protein>
<evidence type="ECO:0000256" key="2">
    <source>
        <dbReference type="ARBA" id="ARBA00022729"/>
    </source>
</evidence>
<dbReference type="Gene3D" id="1.25.20.10">
    <property type="entry name" value="Bacterial muramidases"/>
    <property type="match status" value="1"/>
</dbReference>
<dbReference type="Proteomes" id="UP000182108">
    <property type="component" value="Unassembled WGS sequence"/>
</dbReference>
<dbReference type="EMBL" id="CYHH01000009">
    <property type="protein sequence ID" value="CUB07619.1"/>
    <property type="molecule type" value="Genomic_DNA"/>
</dbReference>
<keyword evidence="2 3" id="KW-0732">Signal</keyword>
<dbReference type="InterPro" id="IPR008258">
    <property type="entry name" value="Transglycosylase_SLT_dom_1"/>
</dbReference>
<dbReference type="GO" id="GO:0016020">
    <property type="term" value="C:membrane"/>
    <property type="evidence" value="ECO:0007669"/>
    <property type="project" value="InterPro"/>
</dbReference>
<comment type="similarity">
    <text evidence="1">Belongs to the transglycosylase Slt family.</text>
</comment>
<evidence type="ECO:0000256" key="3">
    <source>
        <dbReference type="SAM" id="SignalP"/>
    </source>
</evidence>
<accession>A0A0K6IX55</accession>
<dbReference type="GO" id="GO:0042597">
    <property type="term" value="C:periplasmic space"/>
    <property type="evidence" value="ECO:0007669"/>
    <property type="project" value="InterPro"/>
</dbReference>
<dbReference type="GO" id="GO:0000270">
    <property type="term" value="P:peptidoglycan metabolic process"/>
    <property type="evidence" value="ECO:0007669"/>
    <property type="project" value="InterPro"/>
</dbReference>
<dbReference type="Gene3D" id="1.10.530.10">
    <property type="match status" value="1"/>
</dbReference>
<keyword evidence="6" id="KW-1185">Reference proteome</keyword>
<dbReference type="InterPro" id="IPR008939">
    <property type="entry name" value="Lytic_TGlycosylase_superhlx_U"/>
</dbReference>